<organism evidence="2">
    <name type="scientific">uncultured Nocardioidaceae bacterium</name>
    <dbReference type="NCBI Taxonomy" id="253824"/>
    <lineage>
        <taxon>Bacteria</taxon>
        <taxon>Bacillati</taxon>
        <taxon>Actinomycetota</taxon>
        <taxon>Actinomycetes</taxon>
        <taxon>Propionibacteriales</taxon>
        <taxon>Nocardioidaceae</taxon>
        <taxon>environmental samples</taxon>
    </lineage>
</organism>
<feature type="compositionally biased region" description="Basic residues" evidence="1">
    <location>
        <begin position="191"/>
        <end position="220"/>
    </location>
</feature>
<feature type="compositionally biased region" description="Low complexity" evidence="1">
    <location>
        <begin position="158"/>
        <end position="182"/>
    </location>
</feature>
<evidence type="ECO:0000256" key="1">
    <source>
        <dbReference type="SAM" id="MobiDB-lite"/>
    </source>
</evidence>
<name>A0A6J4MJI7_9ACTN</name>
<feature type="region of interest" description="Disordered" evidence="1">
    <location>
        <begin position="334"/>
        <end position="436"/>
    </location>
</feature>
<dbReference type="AlphaFoldDB" id="A0A6J4MJI7"/>
<feature type="region of interest" description="Disordered" evidence="1">
    <location>
        <begin position="1"/>
        <end position="270"/>
    </location>
</feature>
<reference evidence="2" key="1">
    <citation type="submission" date="2020-02" db="EMBL/GenBank/DDBJ databases">
        <authorList>
            <person name="Meier V. D."/>
        </authorList>
    </citation>
    <scope>NUCLEOTIDE SEQUENCE</scope>
    <source>
        <strain evidence="2">AVDCRST_MAG47</strain>
    </source>
</reference>
<feature type="compositionally biased region" description="Basic residues" evidence="1">
    <location>
        <begin position="384"/>
        <end position="393"/>
    </location>
</feature>
<proteinExistence type="predicted"/>
<feature type="compositionally biased region" description="Basic and acidic residues" evidence="1">
    <location>
        <begin position="137"/>
        <end position="148"/>
    </location>
</feature>
<dbReference type="GO" id="GO:0016740">
    <property type="term" value="F:transferase activity"/>
    <property type="evidence" value="ECO:0007669"/>
    <property type="project" value="UniProtKB-KW"/>
</dbReference>
<sequence>DPRRTAGAGPLAPSGGRTGPFAGRRPAGVDAADAPPCGHHHVRAAAGVRDRPVAGRLLPPPRQEAEAVPDDAADRGDDRRGHDQELHLRRGPLRGHARGDRTGQAPGAARVLHLEGRRDRRAVQAGPARRRLARGGRLRDLRRLREPGRLPPLPDVPPARARAPVPRLHGRAALLRPASLRARPPEDPGGRRRGRLRRRLQHRLPLRHGVARHPRAHHRPGGVGPDQGVRRLLEPPPPRTPRRAAAPGDPVGVGAADPRAPQRPAAVDVPDPVDVHGGDQPGDAQRVADPGVLHPRLGLRRCARGGRPARCRRAGAAPPEVEPHRGRLDLAGLLRRDARRRHQGVPVRRGDGARQDRDHRRSLEHRGHREHRPALDDRQLRGERRIHRPRHGPAHGADLRGRPPELQPADGRGLVRPAGAQEGRRAFPGTAAPAAV</sequence>
<protein>
    <submittedName>
        <fullName evidence="2">Cardiolipin synthetase</fullName>
        <ecNumber evidence="2">2.7.8.-</ecNumber>
    </submittedName>
</protein>
<feature type="compositionally biased region" description="Basic and acidic residues" evidence="1">
    <location>
        <begin position="112"/>
        <end position="122"/>
    </location>
</feature>
<evidence type="ECO:0000313" key="2">
    <source>
        <dbReference type="EMBL" id="CAA9361463.1"/>
    </source>
</evidence>
<accession>A0A6J4MJI7</accession>
<feature type="compositionally biased region" description="Low complexity" evidence="1">
    <location>
        <begin position="243"/>
        <end position="270"/>
    </location>
</feature>
<keyword evidence="2" id="KW-0808">Transferase</keyword>
<feature type="non-terminal residue" evidence="2">
    <location>
        <position position="1"/>
    </location>
</feature>
<feature type="non-terminal residue" evidence="2">
    <location>
        <position position="436"/>
    </location>
</feature>
<feature type="compositionally biased region" description="Basic and acidic residues" evidence="1">
    <location>
        <begin position="72"/>
        <end position="88"/>
    </location>
</feature>
<feature type="compositionally biased region" description="Basic and acidic residues" evidence="1">
    <location>
        <begin position="348"/>
        <end position="383"/>
    </location>
</feature>
<dbReference type="EMBL" id="CADCUK010000017">
    <property type="protein sequence ID" value="CAA9361463.1"/>
    <property type="molecule type" value="Genomic_DNA"/>
</dbReference>
<dbReference type="EC" id="2.7.8.-" evidence="2"/>
<gene>
    <name evidence="2" type="ORF">AVDCRST_MAG47-213</name>
</gene>